<dbReference type="Proteomes" id="UP001233172">
    <property type="component" value="Unassembled WGS sequence"/>
</dbReference>
<dbReference type="Gene3D" id="1.20.58.860">
    <property type="match status" value="1"/>
</dbReference>
<keyword evidence="4 10" id="KW-0645">Protease</keyword>
<dbReference type="SUPFAM" id="SSF54001">
    <property type="entry name" value="Cysteine proteinases"/>
    <property type="match status" value="1"/>
</dbReference>
<evidence type="ECO:0000256" key="8">
    <source>
        <dbReference type="ARBA" id="ARBA00022853"/>
    </source>
</evidence>
<dbReference type="GO" id="GO:0016579">
    <property type="term" value="P:protein deubiquitination"/>
    <property type="evidence" value="ECO:0007669"/>
    <property type="project" value="TreeGrafter"/>
</dbReference>
<dbReference type="GO" id="GO:0005737">
    <property type="term" value="C:cytoplasm"/>
    <property type="evidence" value="ECO:0007669"/>
    <property type="project" value="TreeGrafter"/>
</dbReference>
<evidence type="ECO:0000256" key="3">
    <source>
        <dbReference type="ARBA" id="ARBA00007182"/>
    </source>
</evidence>
<dbReference type="GO" id="GO:0006325">
    <property type="term" value="P:chromatin organization"/>
    <property type="evidence" value="ECO:0007669"/>
    <property type="project" value="UniProtKB-KW"/>
</dbReference>
<keyword evidence="8" id="KW-0156">Chromatin regulator</keyword>
<keyword evidence="9" id="KW-0539">Nucleus</keyword>
<accession>A0AAD8BXE1</accession>
<organism evidence="15 16">
    <name type="scientific">Biomphalaria pfeifferi</name>
    <name type="common">Bloodfluke planorb</name>
    <name type="synonym">Freshwater snail</name>
    <dbReference type="NCBI Taxonomy" id="112525"/>
    <lineage>
        <taxon>Eukaryota</taxon>
        <taxon>Metazoa</taxon>
        <taxon>Spiralia</taxon>
        <taxon>Lophotrochozoa</taxon>
        <taxon>Mollusca</taxon>
        <taxon>Gastropoda</taxon>
        <taxon>Heterobranchia</taxon>
        <taxon>Euthyneura</taxon>
        <taxon>Panpulmonata</taxon>
        <taxon>Hygrophila</taxon>
        <taxon>Lymnaeoidea</taxon>
        <taxon>Planorbidae</taxon>
        <taxon>Biomphalaria</taxon>
    </lineage>
</organism>
<dbReference type="PRINTS" id="PR00707">
    <property type="entry name" value="UBCTHYDRLASE"/>
</dbReference>
<evidence type="ECO:0000313" key="15">
    <source>
        <dbReference type="EMBL" id="KAK0062416.1"/>
    </source>
</evidence>
<dbReference type="InterPro" id="IPR001578">
    <property type="entry name" value="Peptidase_C12_UCH"/>
</dbReference>
<feature type="domain" description="UCH catalytic" evidence="14">
    <location>
        <begin position="4"/>
        <end position="238"/>
    </location>
</feature>
<proteinExistence type="inferred from homology"/>
<dbReference type="GO" id="GO:0005634">
    <property type="term" value="C:nucleus"/>
    <property type="evidence" value="ECO:0007669"/>
    <property type="project" value="UniProtKB-SubCell"/>
</dbReference>
<evidence type="ECO:0000256" key="9">
    <source>
        <dbReference type="ARBA" id="ARBA00023242"/>
    </source>
</evidence>
<evidence type="ECO:0000256" key="4">
    <source>
        <dbReference type="ARBA" id="ARBA00022670"/>
    </source>
</evidence>
<feature type="region of interest" description="Disordered" evidence="13">
    <location>
        <begin position="322"/>
        <end position="341"/>
    </location>
</feature>
<dbReference type="Gene3D" id="3.40.532.10">
    <property type="entry name" value="Peptidase C12, ubiquitin carboxyl-terminal hydrolase"/>
    <property type="match status" value="1"/>
</dbReference>
<dbReference type="PANTHER" id="PTHR10589">
    <property type="entry name" value="UBIQUITIN CARBOXYL-TERMINAL HYDROLASE"/>
    <property type="match status" value="1"/>
</dbReference>
<keyword evidence="5 10" id="KW-0833">Ubl conjugation pathway</keyword>
<evidence type="ECO:0000313" key="16">
    <source>
        <dbReference type="Proteomes" id="UP001233172"/>
    </source>
</evidence>
<dbReference type="AlphaFoldDB" id="A0AAD8BXE1"/>
<reference evidence="15" key="1">
    <citation type="journal article" date="2023" name="PLoS Negl. Trop. Dis.">
        <title>A genome sequence for Biomphalaria pfeifferi, the major vector snail for the human-infecting parasite Schistosoma mansoni.</title>
        <authorList>
            <person name="Bu L."/>
            <person name="Lu L."/>
            <person name="Laidemitt M.R."/>
            <person name="Zhang S.M."/>
            <person name="Mutuku M."/>
            <person name="Mkoji G."/>
            <person name="Steinauer M."/>
            <person name="Loker E.S."/>
        </authorList>
    </citation>
    <scope>NUCLEOTIDE SEQUENCE</scope>
    <source>
        <strain evidence="15">KasaAsao</strain>
    </source>
</reference>
<feature type="compositionally biased region" description="Basic and acidic residues" evidence="13">
    <location>
        <begin position="277"/>
        <end position="292"/>
    </location>
</feature>
<dbReference type="CDD" id="cd09617">
    <property type="entry name" value="Peptidase_C12_UCH37_BAP1"/>
    <property type="match status" value="1"/>
</dbReference>
<feature type="active site" description="Proton donor" evidence="10">
    <location>
        <position position="172"/>
    </location>
</feature>
<dbReference type="PROSITE" id="PS52048">
    <property type="entry name" value="UCH_DOMAIN"/>
    <property type="match status" value="1"/>
</dbReference>
<evidence type="ECO:0000256" key="13">
    <source>
        <dbReference type="SAM" id="MobiDB-lite"/>
    </source>
</evidence>
<evidence type="ECO:0000256" key="10">
    <source>
        <dbReference type="PROSITE-ProRule" id="PRU01393"/>
    </source>
</evidence>
<evidence type="ECO:0000256" key="2">
    <source>
        <dbReference type="ARBA" id="ARBA00004123"/>
    </source>
</evidence>
<dbReference type="GO" id="GO:0004843">
    <property type="term" value="F:cysteine-type deubiquitinase activity"/>
    <property type="evidence" value="ECO:0007669"/>
    <property type="project" value="UniProtKB-UniRule"/>
</dbReference>
<reference evidence="15" key="2">
    <citation type="submission" date="2023-04" db="EMBL/GenBank/DDBJ databases">
        <authorList>
            <person name="Bu L."/>
            <person name="Lu L."/>
            <person name="Laidemitt M.R."/>
            <person name="Zhang S.M."/>
            <person name="Mutuku M."/>
            <person name="Mkoji G."/>
            <person name="Steinauer M."/>
            <person name="Loker E.S."/>
        </authorList>
    </citation>
    <scope>NUCLEOTIDE SEQUENCE</scope>
    <source>
        <strain evidence="15">KasaAsao</strain>
        <tissue evidence="15">Whole Snail</tissue>
    </source>
</reference>
<feature type="region of interest" description="Disordered" evidence="13">
    <location>
        <begin position="273"/>
        <end position="293"/>
    </location>
</feature>
<dbReference type="Pfam" id="PF18031">
    <property type="entry name" value="UCH_C"/>
    <property type="match status" value="1"/>
</dbReference>
<evidence type="ECO:0000256" key="5">
    <source>
        <dbReference type="ARBA" id="ARBA00022786"/>
    </source>
</evidence>
<feature type="active site" description="Nucleophile" evidence="10">
    <location>
        <position position="90"/>
    </location>
</feature>
<evidence type="ECO:0000256" key="12">
    <source>
        <dbReference type="SAM" id="Coils"/>
    </source>
</evidence>
<dbReference type="InterPro" id="IPR041507">
    <property type="entry name" value="UCH_C"/>
</dbReference>
<protein>
    <recommendedName>
        <fullName evidence="11">Ubiquitin carboxyl-terminal hydrolase</fullName>
        <ecNumber evidence="11">3.4.19.12</ecNumber>
    </recommendedName>
</protein>
<dbReference type="FunFam" id="3.40.532.10:FF:000002">
    <property type="entry name" value="Ubiquitin carboxyl-terminal hydrolase"/>
    <property type="match status" value="1"/>
</dbReference>
<comment type="caution">
    <text evidence="15">The sequence shown here is derived from an EMBL/GenBank/DDBJ whole genome shotgun (WGS) entry which is preliminary data.</text>
</comment>
<evidence type="ECO:0000256" key="7">
    <source>
        <dbReference type="ARBA" id="ARBA00022807"/>
    </source>
</evidence>
<dbReference type="PANTHER" id="PTHR10589:SF28">
    <property type="entry name" value="UBIQUITIN CARBOXYL-TERMINAL HYDROLASE BAP1"/>
    <property type="match status" value="1"/>
</dbReference>
<dbReference type="EMBL" id="JASAOG010000025">
    <property type="protein sequence ID" value="KAK0062416.1"/>
    <property type="molecule type" value="Genomic_DNA"/>
</dbReference>
<sequence length="771" mass="85339">MNKGWLELESDPGLFTLLLEDFGVNGVQVEEIYDLQKPIEGPVFGFIFLFRWIEERRSRRKTNTEVESFVTDTEAVNQIFFAQQIIPNSCATHALLSVLLNCDNKVKLGKTLNLIKEFTNSMSPEDKGYAIANMPELARVHNSFARPENSKPLPEKQAGLSSVRAMDSETFHFVSYVPIHGHLFELDGLKPHPIDHGPWEKGEEWTEKFRRVITDRLGMATGGEPYHDIRFNLMTVVPDKRQLLEQKLTTLRTNRKIVLEALQQLLDAKVVSPASCDRSDTENKPHASEGKKTVTFSSAPPVVVSVEESPSASQLVVQTNNSTPETSASSTTFATSLCPQPSVSKSETALSTSAAVSLGNASNNVNTSTINSSVNGSAHCSDAMKLRSSSSSDNQCQMATGQNDKKLDDLQVVKEEKGSPSQSNLLQTETGHIKVADETQTKQEPMDATENTELATKTEAKPNTVKTELTAVSDTKVSASAGGGLKSDITKPLSIETKFSTSPCAASNESTDTASEIGSGFSSPGSLNTSSCQSSPQFLEGGVASETKVDSEESHTLRKKRKSNHVFTPKDLLDLLKNVEKEIEHCESSLKEENEKRKKYQIDACRRTHNYDTFIMTFLSMLAEQGVLGDLMEENMAPELPAVHRRSFINLELSAVHRRSFINLELSAVHRRSFINSELPDVHRRSFINSELSADHRRSFINSELSADHRRSFINSELSAVHRRSFINLELSAVHRRSFINSELSYPKELAHTYDRGQTCGEGGFSLTCDD</sequence>
<evidence type="ECO:0000256" key="6">
    <source>
        <dbReference type="ARBA" id="ARBA00022801"/>
    </source>
</evidence>
<feature type="site" description="Important for enzyme activity" evidence="10">
    <location>
        <position position="187"/>
    </location>
</feature>
<feature type="compositionally biased region" description="Basic and acidic residues" evidence="13">
    <location>
        <begin position="547"/>
        <end position="556"/>
    </location>
</feature>
<dbReference type="InterPro" id="IPR038765">
    <property type="entry name" value="Papain-like_cys_pep_sf"/>
</dbReference>
<dbReference type="PROSITE" id="PS52049">
    <property type="entry name" value="ULD"/>
    <property type="match status" value="1"/>
</dbReference>
<feature type="region of interest" description="Disordered" evidence="13">
    <location>
        <begin position="500"/>
        <end position="562"/>
    </location>
</feature>
<gene>
    <name evidence="15" type="ORF">Bpfe_008087</name>
</gene>
<feature type="site" description="Transition state stabilizer" evidence="10">
    <location>
        <position position="84"/>
    </location>
</feature>
<name>A0AAD8BXE1_BIOPF</name>
<feature type="region of interest" description="Disordered" evidence="13">
    <location>
        <begin position="383"/>
        <end position="405"/>
    </location>
</feature>
<feature type="compositionally biased region" description="Polar residues" evidence="13">
    <location>
        <begin position="387"/>
        <end position="402"/>
    </location>
</feature>
<evidence type="ECO:0000259" key="14">
    <source>
        <dbReference type="PROSITE" id="PS52048"/>
    </source>
</evidence>
<dbReference type="Pfam" id="PF01088">
    <property type="entry name" value="Peptidase_C12"/>
    <property type="match status" value="1"/>
</dbReference>
<keyword evidence="12" id="KW-0175">Coiled coil</keyword>
<keyword evidence="16" id="KW-1185">Reference proteome</keyword>
<dbReference type="InterPro" id="IPR036959">
    <property type="entry name" value="Peptidase_C12_UCH_sf"/>
</dbReference>
<feature type="compositionally biased region" description="Low complexity" evidence="13">
    <location>
        <begin position="322"/>
        <end position="336"/>
    </location>
</feature>
<dbReference type="GO" id="GO:0006511">
    <property type="term" value="P:ubiquitin-dependent protein catabolic process"/>
    <property type="evidence" value="ECO:0007669"/>
    <property type="project" value="UniProtKB-UniRule"/>
</dbReference>
<evidence type="ECO:0000256" key="1">
    <source>
        <dbReference type="ARBA" id="ARBA00000707"/>
    </source>
</evidence>
<comment type="similarity">
    <text evidence="3">Belongs to the peptidase C12 family. BAP1 subfamily.</text>
</comment>
<dbReference type="EC" id="3.4.19.12" evidence="11"/>
<keyword evidence="6 10" id="KW-0378">Hydrolase</keyword>
<feature type="coiled-coil region" evidence="12">
    <location>
        <begin position="576"/>
        <end position="603"/>
    </location>
</feature>
<comment type="catalytic activity">
    <reaction evidence="1 10 11">
        <text>Thiol-dependent hydrolysis of ester, thioester, amide, peptide and isopeptide bonds formed by the C-terminal Gly of ubiquitin (a 76-residue protein attached to proteins as an intracellular targeting signal).</text>
        <dbReference type="EC" id="3.4.19.12"/>
    </reaction>
</comment>
<keyword evidence="7 10" id="KW-0788">Thiol protease</keyword>
<comment type="subcellular location">
    <subcellularLocation>
        <location evidence="2">Nucleus</location>
    </subcellularLocation>
</comment>
<feature type="compositionally biased region" description="Polar residues" evidence="13">
    <location>
        <begin position="500"/>
        <end position="537"/>
    </location>
</feature>
<evidence type="ECO:0000256" key="11">
    <source>
        <dbReference type="RuleBase" id="RU361215"/>
    </source>
</evidence>